<protein>
    <recommendedName>
        <fullName evidence="3">Type II secretion system protein N</fullName>
    </recommendedName>
    <alternativeName>
        <fullName evidence="10">General secretion pathway protein N</fullName>
    </alternativeName>
</protein>
<keyword evidence="4" id="KW-0813">Transport</keyword>
<dbReference type="EMBL" id="BJLF01000009">
    <property type="protein sequence ID" value="GEA51291.1"/>
    <property type="molecule type" value="Genomic_DNA"/>
</dbReference>
<name>A0A4Y3HWE2_9VIBR</name>
<gene>
    <name evidence="12" type="ORF">VIN01S_20950</name>
</gene>
<evidence type="ECO:0000256" key="1">
    <source>
        <dbReference type="ARBA" id="ARBA00004533"/>
    </source>
</evidence>
<evidence type="ECO:0000256" key="4">
    <source>
        <dbReference type="ARBA" id="ARBA00022448"/>
    </source>
</evidence>
<dbReference type="GO" id="GO:0015627">
    <property type="term" value="C:type II protein secretion system complex"/>
    <property type="evidence" value="ECO:0007669"/>
    <property type="project" value="InterPro"/>
</dbReference>
<organism evidence="12 13">
    <name type="scientific">Vibrio inusitatus NBRC 102082</name>
    <dbReference type="NCBI Taxonomy" id="1219070"/>
    <lineage>
        <taxon>Bacteria</taxon>
        <taxon>Pseudomonadati</taxon>
        <taxon>Pseudomonadota</taxon>
        <taxon>Gammaproteobacteria</taxon>
        <taxon>Vibrionales</taxon>
        <taxon>Vibrionaceae</taxon>
        <taxon>Vibrio</taxon>
    </lineage>
</organism>
<accession>A0A4Y3HWE2</accession>
<comment type="similarity">
    <text evidence="2">Belongs to the GSP N family.</text>
</comment>
<dbReference type="RefSeq" id="WP_141345614.1">
    <property type="nucleotide sequence ID" value="NZ_BJLF01000009.1"/>
</dbReference>
<keyword evidence="11" id="KW-1133">Transmembrane helix</keyword>
<dbReference type="GO" id="GO:0015628">
    <property type="term" value="P:protein secretion by the type II secretion system"/>
    <property type="evidence" value="ECO:0007669"/>
    <property type="project" value="InterPro"/>
</dbReference>
<evidence type="ECO:0000256" key="10">
    <source>
        <dbReference type="ARBA" id="ARBA00030772"/>
    </source>
</evidence>
<feature type="transmembrane region" description="Helical" evidence="11">
    <location>
        <begin position="9"/>
        <end position="30"/>
    </location>
</feature>
<keyword evidence="13" id="KW-1185">Reference proteome</keyword>
<dbReference type="GO" id="GO:0005886">
    <property type="term" value="C:plasma membrane"/>
    <property type="evidence" value="ECO:0007669"/>
    <property type="project" value="UniProtKB-SubCell"/>
</dbReference>
<sequence>MIGVSLKKILAYGFLLLVVFLCSVIVHLPAKFAIEQLPRINGLSISGVSGTLWQGRAKSVSWQQYGFGEVNWDLQAWKLIQGKAELNVRFGRNSELGLTGRGTVGYGFSGPYANNLMASIPAEQALKYVNIPAPVTANGQFELIVKDYKYASPWCETGQANLVWNQSVVSSPLGNLDLGTIISDISCTDSQIAAKGNQDTSQVSGAFTASLQPNMAYDLDAWFKPGAEFPQRLGEQLKWLGEPNGQGQYPFVYSGKL</sequence>
<evidence type="ECO:0000256" key="7">
    <source>
        <dbReference type="ARBA" id="ARBA00022692"/>
    </source>
</evidence>
<keyword evidence="7 11" id="KW-0812">Transmembrane</keyword>
<reference evidence="12 13" key="1">
    <citation type="submission" date="2019-06" db="EMBL/GenBank/DDBJ databases">
        <title>Whole genome shotgun sequence of Vibrio inusitatus NBRC 102082.</title>
        <authorList>
            <person name="Hosoyama A."/>
            <person name="Uohara A."/>
            <person name="Ohji S."/>
            <person name="Ichikawa N."/>
        </authorList>
    </citation>
    <scope>NUCLEOTIDE SEQUENCE [LARGE SCALE GENOMIC DNA]</scope>
    <source>
        <strain evidence="12 13">NBRC 102082</strain>
    </source>
</reference>
<evidence type="ECO:0000256" key="5">
    <source>
        <dbReference type="ARBA" id="ARBA00022475"/>
    </source>
</evidence>
<keyword evidence="5" id="KW-1003">Cell membrane</keyword>
<proteinExistence type="inferred from homology"/>
<evidence type="ECO:0000256" key="9">
    <source>
        <dbReference type="ARBA" id="ARBA00023136"/>
    </source>
</evidence>
<keyword evidence="6" id="KW-0997">Cell inner membrane</keyword>
<evidence type="ECO:0000256" key="6">
    <source>
        <dbReference type="ARBA" id="ARBA00022519"/>
    </source>
</evidence>
<keyword evidence="9 11" id="KW-0472">Membrane</keyword>
<dbReference type="OrthoDB" id="6118198at2"/>
<evidence type="ECO:0000256" key="11">
    <source>
        <dbReference type="SAM" id="Phobius"/>
    </source>
</evidence>
<keyword evidence="8" id="KW-0653">Protein transport</keyword>
<evidence type="ECO:0000313" key="13">
    <source>
        <dbReference type="Proteomes" id="UP000318717"/>
    </source>
</evidence>
<dbReference type="Proteomes" id="UP000318717">
    <property type="component" value="Unassembled WGS sequence"/>
</dbReference>
<comment type="caution">
    <text evidence="12">The sequence shown here is derived from an EMBL/GenBank/DDBJ whole genome shotgun (WGS) entry which is preliminary data.</text>
</comment>
<evidence type="ECO:0000256" key="8">
    <source>
        <dbReference type="ARBA" id="ARBA00022927"/>
    </source>
</evidence>
<dbReference type="AlphaFoldDB" id="A0A4Y3HWE2"/>
<evidence type="ECO:0000313" key="12">
    <source>
        <dbReference type="EMBL" id="GEA51291.1"/>
    </source>
</evidence>
<evidence type="ECO:0000256" key="3">
    <source>
        <dbReference type="ARBA" id="ARBA00021563"/>
    </source>
</evidence>
<evidence type="ECO:0000256" key="2">
    <source>
        <dbReference type="ARBA" id="ARBA00007208"/>
    </source>
</evidence>
<dbReference type="Pfam" id="PF01203">
    <property type="entry name" value="T2SSN"/>
    <property type="match status" value="1"/>
</dbReference>
<comment type="subcellular location">
    <subcellularLocation>
        <location evidence="1">Cell inner membrane</location>
    </subcellularLocation>
</comment>
<dbReference type="InterPro" id="IPR022792">
    <property type="entry name" value="T2SS_protein-GspN"/>
</dbReference>